<dbReference type="GO" id="GO:0009507">
    <property type="term" value="C:chloroplast"/>
    <property type="evidence" value="ECO:0007669"/>
    <property type="project" value="TreeGrafter"/>
</dbReference>
<keyword evidence="8" id="KW-0718">Serine biosynthesis</keyword>
<dbReference type="GO" id="GO:0006564">
    <property type="term" value="P:L-serine biosynthetic process"/>
    <property type="evidence" value="ECO:0007669"/>
    <property type="project" value="UniProtKB-KW"/>
</dbReference>
<keyword evidence="10" id="KW-1185">Reference proteome</keyword>
<evidence type="ECO:0000313" key="9">
    <source>
        <dbReference type="EMBL" id="PWA51092.1"/>
    </source>
</evidence>
<evidence type="ECO:0000256" key="8">
    <source>
        <dbReference type="ARBA" id="ARBA00023299"/>
    </source>
</evidence>
<evidence type="ECO:0000256" key="6">
    <source>
        <dbReference type="ARBA" id="ARBA00022801"/>
    </source>
</evidence>
<accession>A0A2U1LQ21</accession>
<dbReference type="STRING" id="35608.A0A2U1LQ21"/>
<dbReference type="InterPro" id="IPR023214">
    <property type="entry name" value="HAD_sf"/>
</dbReference>
<dbReference type="SUPFAM" id="SSF56784">
    <property type="entry name" value="HAD-like"/>
    <property type="match status" value="1"/>
</dbReference>
<comment type="pathway">
    <text evidence="2">Amino-acid biosynthesis; L-serine biosynthesis; L-serine from 3-phospho-D-glycerate: step 3/3.</text>
</comment>
<dbReference type="InterPro" id="IPR050582">
    <property type="entry name" value="HAD-like_SerB"/>
</dbReference>
<dbReference type="PANTHER" id="PTHR43344:SF2">
    <property type="entry name" value="PHOSPHOSERINE PHOSPHATASE"/>
    <property type="match status" value="1"/>
</dbReference>
<gene>
    <name evidence="9" type="ORF">CTI12_AA467560</name>
</gene>
<keyword evidence="4" id="KW-0028">Amino-acid biosynthesis</keyword>
<evidence type="ECO:0000256" key="3">
    <source>
        <dbReference type="ARBA" id="ARBA00012640"/>
    </source>
</evidence>
<dbReference type="GO" id="GO:0036424">
    <property type="term" value="F:L-phosphoserine phosphatase activity"/>
    <property type="evidence" value="ECO:0007669"/>
    <property type="project" value="TreeGrafter"/>
</dbReference>
<dbReference type="GO" id="GO:0000287">
    <property type="term" value="F:magnesium ion binding"/>
    <property type="evidence" value="ECO:0007669"/>
    <property type="project" value="TreeGrafter"/>
</dbReference>
<dbReference type="AlphaFoldDB" id="A0A2U1LQ21"/>
<proteinExistence type="predicted"/>
<keyword evidence="6" id="KW-0378">Hydrolase</keyword>
<dbReference type="EMBL" id="PKPP01008288">
    <property type="protein sequence ID" value="PWA51092.1"/>
    <property type="molecule type" value="Genomic_DNA"/>
</dbReference>
<evidence type="ECO:0000256" key="4">
    <source>
        <dbReference type="ARBA" id="ARBA00022605"/>
    </source>
</evidence>
<evidence type="ECO:0000256" key="2">
    <source>
        <dbReference type="ARBA" id="ARBA00005135"/>
    </source>
</evidence>
<dbReference type="Gene3D" id="3.40.50.1000">
    <property type="entry name" value="HAD superfamily/HAD-like"/>
    <property type="match status" value="1"/>
</dbReference>
<dbReference type="OrthoDB" id="27226at2759"/>
<dbReference type="InterPro" id="IPR036412">
    <property type="entry name" value="HAD-like_sf"/>
</dbReference>
<evidence type="ECO:0000256" key="1">
    <source>
        <dbReference type="ARBA" id="ARBA00001946"/>
    </source>
</evidence>
<comment type="cofactor">
    <cofactor evidence="1">
        <name>Mg(2+)</name>
        <dbReference type="ChEBI" id="CHEBI:18420"/>
    </cofactor>
</comment>
<name>A0A2U1LQ21_ARTAN</name>
<organism evidence="9 10">
    <name type="scientific">Artemisia annua</name>
    <name type="common">Sweet wormwood</name>
    <dbReference type="NCBI Taxonomy" id="35608"/>
    <lineage>
        <taxon>Eukaryota</taxon>
        <taxon>Viridiplantae</taxon>
        <taxon>Streptophyta</taxon>
        <taxon>Embryophyta</taxon>
        <taxon>Tracheophyta</taxon>
        <taxon>Spermatophyta</taxon>
        <taxon>Magnoliopsida</taxon>
        <taxon>eudicotyledons</taxon>
        <taxon>Gunneridae</taxon>
        <taxon>Pentapetalae</taxon>
        <taxon>asterids</taxon>
        <taxon>campanulids</taxon>
        <taxon>Asterales</taxon>
        <taxon>Asteraceae</taxon>
        <taxon>Asteroideae</taxon>
        <taxon>Anthemideae</taxon>
        <taxon>Artemisiinae</taxon>
        <taxon>Artemisia</taxon>
    </lineage>
</organism>
<evidence type="ECO:0000313" key="10">
    <source>
        <dbReference type="Proteomes" id="UP000245207"/>
    </source>
</evidence>
<evidence type="ECO:0000256" key="5">
    <source>
        <dbReference type="ARBA" id="ARBA00022723"/>
    </source>
</evidence>
<dbReference type="PANTHER" id="PTHR43344">
    <property type="entry name" value="PHOSPHOSERINE PHOSPHATASE"/>
    <property type="match status" value="1"/>
</dbReference>
<dbReference type="Proteomes" id="UP000245207">
    <property type="component" value="Unassembled WGS sequence"/>
</dbReference>
<sequence>MKFLACKRIDPRERAIGTSVPFEKALADILDHFKPSLAGDQDFLEKRPQRLSPGINELVQKLQERGKSAYLISRGFRQMLSSRILEILFTPLATTRKRRKPVTNMHMLCAKGGSTKYLRVHLNHNANLQQKMTRHQPYHQQGTDISGTTIPLSDFRKGTQAFMTLVCNMIIAIENMQQILALFLNSLNYSFTPLSFSVVFNLDASYQTSHVIVLLTSQGAVEIGNLLRGLGAANSQGSGYGNLRGAGYQQGAYP</sequence>
<reference evidence="9 10" key="1">
    <citation type="journal article" date="2018" name="Mol. Plant">
        <title>The genome of Artemisia annua provides insight into the evolution of Asteraceae family and artemisinin biosynthesis.</title>
        <authorList>
            <person name="Shen Q."/>
            <person name="Zhang L."/>
            <person name="Liao Z."/>
            <person name="Wang S."/>
            <person name="Yan T."/>
            <person name="Shi P."/>
            <person name="Liu M."/>
            <person name="Fu X."/>
            <person name="Pan Q."/>
            <person name="Wang Y."/>
            <person name="Lv Z."/>
            <person name="Lu X."/>
            <person name="Zhang F."/>
            <person name="Jiang W."/>
            <person name="Ma Y."/>
            <person name="Chen M."/>
            <person name="Hao X."/>
            <person name="Li L."/>
            <person name="Tang Y."/>
            <person name="Lv G."/>
            <person name="Zhou Y."/>
            <person name="Sun X."/>
            <person name="Brodelius P.E."/>
            <person name="Rose J.K.C."/>
            <person name="Tang K."/>
        </authorList>
    </citation>
    <scope>NUCLEOTIDE SEQUENCE [LARGE SCALE GENOMIC DNA]</scope>
    <source>
        <strain evidence="10">cv. Huhao1</strain>
        <tissue evidence="9">Leaf</tissue>
    </source>
</reference>
<protein>
    <recommendedName>
        <fullName evidence="3">phosphoserine phosphatase</fullName>
        <ecNumber evidence="3">3.1.3.3</ecNumber>
    </recommendedName>
</protein>
<keyword evidence="7" id="KW-0460">Magnesium</keyword>
<evidence type="ECO:0000256" key="7">
    <source>
        <dbReference type="ARBA" id="ARBA00022842"/>
    </source>
</evidence>
<comment type="caution">
    <text evidence="9">The sequence shown here is derived from an EMBL/GenBank/DDBJ whole genome shotgun (WGS) entry which is preliminary data.</text>
</comment>
<keyword evidence="5" id="KW-0479">Metal-binding</keyword>
<dbReference type="EC" id="3.1.3.3" evidence="3"/>